<dbReference type="Proteomes" id="UP000285864">
    <property type="component" value="Unassembled WGS sequence"/>
</dbReference>
<proteinExistence type="predicted"/>
<feature type="transmembrane region" description="Helical" evidence="2">
    <location>
        <begin position="23"/>
        <end position="41"/>
    </location>
</feature>
<evidence type="ECO:0000313" key="3">
    <source>
        <dbReference type="EMBL" id="RGR98424.1"/>
    </source>
</evidence>
<keyword evidence="4" id="KW-1185">Reference proteome</keyword>
<accession>A0A412GUA0</accession>
<comment type="caution">
    <text evidence="3">The sequence shown here is derived from an EMBL/GenBank/DDBJ whole genome shotgun (WGS) entry which is preliminary data.</text>
</comment>
<protein>
    <submittedName>
        <fullName evidence="3">Uncharacterized protein</fullName>
    </submittedName>
</protein>
<dbReference type="EMBL" id="QRUU01000012">
    <property type="protein sequence ID" value="RGR98424.1"/>
    <property type="molecule type" value="Genomic_DNA"/>
</dbReference>
<keyword evidence="2" id="KW-0812">Transmembrane</keyword>
<name>A0A412GUA0_9BACT</name>
<keyword evidence="2" id="KW-0472">Membrane</keyword>
<gene>
    <name evidence="3" type="ORF">DWY20_04545</name>
</gene>
<feature type="compositionally biased region" description="Polar residues" evidence="1">
    <location>
        <begin position="109"/>
        <end position="123"/>
    </location>
</feature>
<reference evidence="3 4" key="1">
    <citation type="submission" date="2018-08" db="EMBL/GenBank/DDBJ databases">
        <title>A genome reference for cultivated species of the human gut microbiota.</title>
        <authorList>
            <person name="Zou Y."/>
            <person name="Xue W."/>
            <person name="Luo G."/>
        </authorList>
    </citation>
    <scope>NUCLEOTIDE SEQUENCE [LARGE SCALE GENOMIC DNA]</scope>
    <source>
        <strain evidence="3 4">AF24-2</strain>
    </source>
</reference>
<evidence type="ECO:0000256" key="1">
    <source>
        <dbReference type="SAM" id="MobiDB-lite"/>
    </source>
</evidence>
<organism evidence="3 4">
    <name type="scientific">Phocaeicola coprocola</name>
    <dbReference type="NCBI Taxonomy" id="310298"/>
    <lineage>
        <taxon>Bacteria</taxon>
        <taxon>Pseudomonadati</taxon>
        <taxon>Bacteroidota</taxon>
        <taxon>Bacteroidia</taxon>
        <taxon>Bacteroidales</taxon>
        <taxon>Bacteroidaceae</taxon>
        <taxon>Phocaeicola</taxon>
    </lineage>
</organism>
<evidence type="ECO:0000256" key="2">
    <source>
        <dbReference type="SAM" id="Phobius"/>
    </source>
</evidence>
<feature type="compositionally biased region" description="Basic residues" evidence="1">
    <location>
        <begin position="87"/>
        <end position="99"/>
    </location>
</feature>
<dbReference type="AlphaFoldDB" id="A0A412GUA0"/>
<sequence>MNVLYLLVSLGKSLTFWQTMDEVIKIFVIVAAIAFAAYQNYAKKEKKRNKPSRKKMAKPATVHVEPDIIMAGQQNECVEQSADNKLNKKRKGEGRKHRKLSEEAPQKDALSTAQQPESGSTVRLKTPADARRAFIYSEIFNRKY</sequence>
<feature type="region of interest" description="Disordered" evidence="1">
    <location>
        <begin position="76"/>
        <end position="127"/>
    </location>
</feature>
<keyword evidence="2" id="KW-1133">Transmembrane helix</keyword>
<evidence type="ECO:0000313" key="4">
    <source>
        <dbReference type="Proteomes" id="UP000285864"/>
    </source>
</evidence>